<feature type="compositionally biased region" description="Low complexity" evidence="8">
    <location>
        <begin position="196"/>
        <end position="210"/>
    </location>
</feature>
<organism evidence="10 11">
    <name type="scientific">Raoultibacter timonensis</name>
    <dbReference type="NCBI Taxonomy" id="1907662"/>
    <lineage>
        <taxon>Bacteria</taxon>
        <taxon>Bacillati</taxon>
        <taxon>Actinomycetota</taxon>
        <taxon>Coriobacteriia</taxon>
        <taxon>Eggerthellales</taxon>
        <taxon>Eggerthellaceae</taxon>
        <taxon>Raoultibacter</taxon>
    </lineage>
</organism>
<dbReference type="InterPro" id="IPR036791">
    <property type="entry name" value="Ribosomal_bL9_C_sf"/>
</dbReference>
<evidence type="ECO:0000256" key="2">
    <source>
        <dbReference type="ARBA" id="ARBA00022730"/>
    </source>
</evidence>
<proteinExistence type="inferred from homology"/>
<dbReference type="HAMAP" id="MF_00503">
    <property type="entry name" value="Ribosomal_bL9"/>
    <property type="match status" value="1"/>
</dbReference>
<dbReference type="Pfam" id="PF01281">
    <property type="entry name" value="Ribosomal_L9_N"/>
    <property type="match status" value="1"/>
</dbReference>
<dbReference type="InterPro" id="IPR020070">
    <property type="entry name" value="Ribosomal_bL9_N"/>
</dbReference>
<gene>
    <name evidence="7" type="primary">rplI</name>
    <name evidence="10" type="ORF">CE91St30_32710</name>
</gene>
<dbReference type="Proteomes" id="UP001320544">
    <property type="component" value="Chromosome"/>
</dbReference>
<dbReference type="SUPFAM" id="SSF55653">
    <property type="entry name" value="Ribosomal protein L9 C-domain"/>
    <property type="match status" value="1"/>
</dbReference>
<evidence type="ECO:0000259" key="9">
    <source>
        <dbReference type="PROSITE" id="PS00651"/>
    </source>
</evidence>
<keyword evidence="2 7" id="KW-0699">rRNA-binding</keyword>
<feature type="region of interest" description="Disordered" evidence="8">
    <location>
        <begin position="196"/>
        <end position="217"/>
    </location>
</feature>
<evidence type="ECO:0000256" key="8">
    <source>
        <dbReference type="SAM" id="MobiDB-lite"/>
    </source>
</evidence>
<keyword evidence="5 7" id="KW-0687">Ribonucleoprotein</keyword>
<dbReference type="NCBIfam" id="TIGR00158">
    <property type="entry name" value="L9"/>
    <property type="match status" value="1"/>
</dbReference>
<dbReference type="Gene3D" id="3.40.5.10">
    <property type="entry name" value="Ribosomal protein L9, N-terminal domain"/>
    <property type="match status" value="1"/>
</dbReference>
<dbReference type="InterPro" id="IPR000244">
    <property type="entry name" value="Ribosomal_bL9"/>
</dbReference>
<reference evidence="10 11" key="1">
    <citation type="submission" date="2022-01" db="EMBL/GenBank/DDBJ databases">
        <title>Novel bile acid biosynthetic pathways are enriched in the microbiome of centenarians.</title>
        <authorList>
            <person name="Sato Y."/>
            <person name="Atarashi K."/>
            <person name="Plichta R.D."/>
            <person name="Arai Y."/>
            <person name="Sasajima S."/>
            <person name="Kearney M.S."/>
            <person name="Suda W."/>
            <person name="Takeshita K."/>
            <person name="Sasaki T."/>
            <person name="Okamoto S."/>
            <person name="Skelly N.A."/>
            <person name="Okamura Y."/>
            <person name="Vlamakis H."/>
            <person name="Li Y."/>
            <person name="Tanoue T."/>
            <person name="Takei H."/>
            <person name="Nittono H."/>
            <person name="Narushima S."/>
            <person name="Irie J."/>
            <person name="Itoh H."/>
            <person name="Moriya K."/>
            <person name="Sugiura Y."/>
            <person name="Suematsu M."/>
            <person name="Moritoki N."/>
            <person name="Shibata S."/>
            <person name="Littman R.D."/>
            <person name="Fischbach A.M."/>
            <person name="Uwamino Y."/>
            <person name="Inoue T."/>
            <person name="Honda A."/>
            <person name="Hattori M."/>
            <person name="Murai T."/>
            <person name="Xavier J.R."/>
            <person name="Hirose N."/>
            <person name="Honda K."/>
        </authorList>
    </citation>
    <scope>NUCLEOTIDE SEQUENCE [LARGE SCALE GENOMIC DNA]</scope>
    <source>
        <strain evidence="10 11">CE91-St30</strain>
    </source>
</reference>
<dbReference type="InterPro" id="IPR009027">
    <property type="entry name" value="Ribosomal_bL9/RNase_H1_N"/>
</dbReference>
<comment type="similarity">
    <text evidence="1 7">Belongs to the bacterial ribosomal protein bL9 family.</text>
</comment>
<accession>A0ABM7WNE3</accession>
<protein>
    <recommendedName>
        <fullName evidence="6 7">Large ribosomal subunit protein bL9</fullName>
    </recommendedName>
</protein>
<dbReference type="SUPFAM" id="SSF55658">
    <property type="entry name" value="L9 N-domain-like"/>
    <property type="match status" value="1"/>
</dbReference>
<dbReference type="PROSITE" id="PS00651">
    <property type="entry name" value="RIBOSOMAL_L9"/>
    <property type="match status" value="1"/>
</dbReference>
<sequence>MKVILLQELKGKGGEGDVVEVAPGFANNFLYPQKIAIPATKGNLKQLEQRKHNIELREETRIGGAEKFKEAIEGNVVKVVAKVGEEGQLFGSVTSVMIADAVKESLGLDIDKKRIELKAPIKTAGEHEVTISLYRDIKTTLRLFVGGADDAIPSEEAAAAVEAAEDAEAREELKAIEDAIVEEAAANIEAADAAGDAQAASEAAETAAEFVEAEDKQ</sequence>
<evidence type="ECO:0000256" key="4">
    <source>
        <dbReference type="ARBA" id="ARBA00022980"/>
    </source>
</evidence>
<dbReference type="Pfam" id="PF03948">
    <property type="entry name" value="Ribosomal_L9_C"/>
    <property type="match status" value="1"/>
</dbReference>
<dbReference type="Gene3D" id="3.10.430.100">
    <property type="entry name" value="Ribosomal protein L9, C-terminal domain"/>
    <property type="match status" value="1"/>
</dbReference>
<evidence type="ECO:0000256" key="7">
    <source>
        <dbReference type="HAMAP-Rule" id="MF_00503"/>
    </source>
</evidence>
<feature type="domain" description="Ribosomal protein L9" evidence="9">
    <location>
        <begin position="13"/>
        <end position="40"/>
    </location>
</feature>
<dbReference type="PANTHER" id="PTHR21368">
    <property type="entry name" value="50S RIBOSOMAL PROTEIN L9"/>
    <property type="match status" value="1"/>
</dbReference>
<evidence type="ECO:0000256" key="1">
    <source>
        <dbReference type="ARBA" id="ARBA00010605"/>
    </source>
</evidence>
<dbReference type="EMBL" id="AP025564">
    <property type="protein sequence ID" value="BDE97938.1"/>
    <property type="molecule type" value="Genomic_DNA"/>
</dbReference>
<evidence type="ECO:0000256" key="5">
    <source>
        <dbReference type="ARBA" id="ARBA00023274"/>
    </source>
</evidence>
<comment type="function">
    <text evidence="7">Binds to the 23S rRNA.</text>
</comment>
<dbReference type="InterPro" id="IPR020594">
    <property type="entry name" value="Ribosomal_bL9_bac/chp"/>
</dbReference>
<dbReference type="InterPro" id="IPR020069">
    <property type="entry name" value="Ribosomal_bL9_C"/>
</dbReference>
<evidence type="ECO:0000256" key="3">
    <source>
        <dbReference type="ARBA" id="ARBA00022884"/>
    </source>
</evidence>
<name>A0ABM7WNE3_9ACTN</name>
<evidence type="ECO:0000256" key="6">
    <source>
        <dbReference type="ARBA" id="ARBA00035292"/>
    </source>
</evidence>
<keyword evidence="3 7" id="KW-0694">RNA-binding</keyword>
<evidence type="ECO:0000313" key="10">
    <source>
        <dbReference type="EMBL" id="BDE97938.1"/>
    </source>
</evidence>
<evidence type="ECO:0000313" key="11">
    <source>
        <dbReference type="Proteomes" id="UP001320544"/>
    </source>
</evidence>
<keyword evidence="4 7" id="KW-0689">Ribosomal protein</keyword>
<keyword evidence="11" id="KW-1185">Reference proteome</keyword>
<dbReference type="RefSeq" id="WP_244387407.1">
    <property type="nucleotide sequence ID" value="NZ_AP025564.1"/>
</dbReference>
<dbReference type="InterPro" id="IPR036935">
    <property type="entry name" value="Ribosomal_bL9_N_sf"/>
</dbReference>